<keyword evidence="2" id="KW-0812">Transmembrane</keyword>
<gene>
    <name evidence="3" type="ORF">CCE02nite_01600</name>
</gene>
<sequence>MTTPELPFPTPDPEPERPRRTWPWVVLTIVAVVVIGVVVWLVNRPTDDAPAAETPTATESPNPSPTDTGTPTDDTSTPAAEGCPAAGDGVPAGAGTHEIVDVDGDGRPDTAWLTGGADRAFGITTASGATFSAPIESASPVAASAIVQLVAAGDATAPIALVDTGREVLLFSAADCAVTPTQNPQGEQYTFDKGFTGFGTGVGCTEVDGELRLAGLNAVSDDGTTFTVSRTFVDLDAGAQTATNGEEETVAQDAAADNPVVTTAQETTCGDLIAGQDGPEAPQ</sequence>
<feature type="region of interest" description="Disordered" evidence="1">
    <location>
        <begin position="47"/>
        <end position="110"/>
    </location>
</feature>
<dbReference type="AlphaFoldDB" id="A0A4Y4E0K4"/>
<name>A0A4Y4E0K4_CELCE</name>
<reference evidence="3 4" key="1">
    <citation type="submission" date="2019-06" db="EMBL/GenBank/DDBJ databases">
        <title>Whole genome shotgun sequence of Cellulosimicrobium cellulans NBRC 15516.</title>
        <authorList>
            <person name="Hosoyama A."/>
            <person name="Uohara A."/>
            <person name="Ohji S."/>
            <person name="Ichikawa N."/>
        </authorList>
    </citation>
    <scope>NUCLEOTIDE SEQUENCE [LARGE SCALE GENOMIC DNA]</scope>
    <source>
        <strain evidence="3 4">NBRC 15516</strain>
    </source>
</reference>
<protein>
    <submittedName>
        <fullName evidence="3">Uncharacterized protein</fullName>
    </submittedName>
</protein>
<evidence type="ECO:0000256" key="2">
    <source>
        <dbReference type="SAM" id="Phobius"/>
    </source>
</evidence>
<dbReference type="EMBL" id="BJNZ01000001">
    <property type="protein sequence ID" value="GED08161.1"/>
    <property type="molecule type" value="Genomic_DNA"/>
</dbReference>
<proteinExistence type="predicted"/>
<accession>A0A4Y4E0K4</accession>
<keyword evidence="2" id="KW-0472">Membrane</keyword>
<evidence type="ECO:0000256" key="1">
    <source>
        <dbReference type="SAM" id="MobiDB-lite"/>
    </source>
</evidence>
<feature type="compositionally biased region" description="Low complexity" evidence="1">
    <location>
        <begin position="47"/>
        <end position="95"/>
    </location>
</feature>
<feature type="compositionally biased region" description="Basic and acidic residues" evidence="1">
    <location>
        <begin position="98"/>
        <end position="108"/>
    </location>
</feature>
<evidence type="ECO:0000313" key="3">
    <source>
        <dbReference type="EMBL" id="GED08161.1"/>
    </source>
</evidence>
<organism evidence="3 4">
    <name type="scientific">Cellulosimicrobium cellulans</name>
    <name type="common">Arthrobacter luteus</name>
    <dbReference type="NCBI Taxonomy" id="1710"/>
    <lineage>
        <taxon>Bacteria</taxon>
        <taxon>Bacillati</taxon>
        <taxon>Actinomycetota</taxon>
        <taxon>Actinomycetes</taxon>
        <taxon>Micrococcales</taxon>
        <taxon>Promicromonosporaceae</taxon>
        <taxon>Cellulosimicrobium</taxon>
    </lineage>
</organism>
<keyword evidence="2" id="KW-1133">Transmembrane helix</keyword>
<evidence type="ECO:0000313" key="4">
    <source>
        <dbReference type="Proteomes" id="UP000316659"/>
    </source>
</evidence>
<comment type="caution">
    <text evidence="3">The sequence shown here is derived from an EMBL/GenBank/DDBJ whole genome shotgun (WGS) entry which is preliminary data.</text>
</comment>
<dbReference type="RefSeq" id="WP_141387249.1">
    <property type="nucleotide sequence ID" value="NZ_BJNZ01000001.1"/>
</dbReference>
<feature type="transmembrane region" description="Helical" evidence="2">
    <location>
        <begin position="22"/>
        <end position="42"/>
    </location>
</feature>
<dbReference type="Proteomes" id="UP000316659">
    <property type="component" value="Unassembled WGS sequence"/>
</dbReference>